<gene>
    <name evidence="1" type="ORF">F5148DRAFT_444244</name>
</gene>
<evidence type="ECO:0000313" key="2">
    <source>
        <dbReference type="Proteomes" id="UP001207468"/>
    </source>
</evidence>
<sequence>MSRFHPQVFYDAQSLVSALAPSMERLHARRILHERLREIIKSSAGDGFDVEDISMLNYAVDLDIAPLDLMIVDNKHPDGLPPHTEFRNLPDVYYPSCIAKCLQDHGFDGVIQSADIQRQDHILMNWKRSDPPPRPEDNAFRWPRYERSPKPEIVYPPVLEATTPEQFGLSLPGTTIRHTLNLLYLYGQRNSHLRLLTSLLYVWMRSWDIKEFSPATLCLLLIRFFQVLPLS</sequence>
<organism evidence="1 2">
    <name type="scientific">Russula earlei</name>
    <dbReference type="NCBI Taxonomy" id="71964"/>
    <lineage>
        <taxon>Eukaryota</taxon>
        <taxon>Fungi</taxon>
        <taxon>Dikarya</taxon>
        <taxon>Basidiomycota</taxon>
        <taxon>Agaricomycotina</taxon>
        <taxon>Agaricomycetes</taxon>
        <taxon>Russulales</taxon>
        <taxon>Russulaceae</taxon>
        <taxon>Russula</taxon>
    </lineage>
</organism>
<dbReference type="EMBL" id="JAGFNK010000280">
    <property type="protein sequence ID" value="KAI9454199.1"/>
    <property type="molecule type" value="Genomic_DNA"/>
</dbReference>
<evidence type="ECO:0000313" key="1">
    <source>
        <dbReference type="EMBL" id="KAI9454199.1"/>
    </source>
</evidence>
<dbReference type="Proteomes" id="UP001207468">
    <property type="component" value="Unassembled WGS sequence"/>
</dbReference>
<comment type="caution">
    <text evidence="1">The sequence shown here is derived from an EMBL/GenBank/DDBJ whole genome shotgun (WGS) entry which is preliminary data.</text>
</comment>
<proteinExistence type="predicted"/>
<reference evidence="1" key="1">
    <citation type="submission" date="2021-03" db="EMBL/GenBank/DDBJ databases">
        <title>Evolutionary priming and transition to the ectomycorrhizal habit in an iconic lineage of mushroom-forming fungi: is preadaptation a requirement?</title>
        <authorList>
            <consortium name="DOE Joint Genome Institute"/>
            <person name="Looney B.P."/>
            <person name="Miyauchi S."/>
            <person name="Morin E."/>
            <person name="Drula E."/>
            <person name="Courty P.E."/>
            <person name="Chicoki N."/>
            <person name="Fauchery L."/>
            <person name="Kohler A."/>
            <person name="Kuo A."/>
            <person name="LaButti K."/>
            <person name="Pangilinan J."/>
            <person name="Lipzen A."/>
            <person name="Riley R."/>
            <person name="Andreopoulos W."/>
            <person name="He G."/>
            <person name="Johnson J."/>
            <person name="Barry K.W."/>
            <person name="Grigoriev I.V."/>
            <person name="Nagy L."/>
            <person name="Hibbett D."/>
            <person name="Henrissat B."/>
            <person name="Matheny P.B."/>
            <person name="Labbe J."/>
            <person name="Martin A.F."/>
        </authorList>
    </citation>
    <scope>NUCLEOTIDE SEQUENCE</scope>
    <source>
        <strain evidence="1">BPL698</strain>
    </source>
</reference>
<keyword evidence="2" id="KW-1185">Reference proteome</keyword>
<name>A0ACC0U0P3_9AGAM</name>
<protein>
    <submittedName>
        <fullName evidence="1">Uncharacterized protein</fullName>
    </submittedName>
</protein>
<accession>A0ACC0U0P3</accession>